<reference evidence="2 3" key="1">
    <citation type="submission" date="2024-09" db="EMBL/GenBank/DDBJ databases">
        <authorList>
            <person name="Sun Q."/>
            <person name="Mori K."/>
        </authorList>
    </citation>
    <scope>NUCLEOTIDE SEQUENCE [LARGE SCALE GENOMIC DNA]</scope>
    <source>
        <strain evidence="2 3">JCM 3028</strain>
    </source>
</reference>
<keyword evidence="3" id="KW-1185">Reference proteome</keyword>
<organism evidence="2 3">
    <name type="scientific">Streptosporangium vulgare</name>
    <dbReference type="NCBI Taxonomy" id="46190"/>
    <lineage>
        <taxon>Bacteria</taxon>
        <taxon>Bacillati</taxon>
        <taxon>Actinomycetota</taxon>
        <taxon>Actinomycetes</taxon>
        <taxon>Streptosporangiales</taxon>
        <taxon>Streptosporangiaceae</taxon>
        <taxon>Streptosporangium</taxon>
    </lineage>
</organism>
<accession>A0ABV5TKY2</accession>
<protein>
    <recommendedName>
        <fullName evidence="4">DUF3800 domain-containing protein</fullName>
    </recommendedName>
</protein>
<dbReference type="Proteomes" id="UP001589610">
    <property type="component" value="Unassembled WGS sequence"/>
</dbReference>
<evidence type="ECO:0000313" key="2">
    <source>
        <dbReference type="EMBL" id="MFB9678931.1"/>
    </source>
</evidence>
<evidence type="ECO:0000256" key="1">
    <source>
        <dbReference type="SAM" id="MobiDB-lite"/>
    </source>
</evidence>
<dbReference type="EMBL" id="JBHMBS010000013">
    <property type="protein sequence ID" value="MFB9678931.1"/>
    <property type="molecule type" value="Genomic_DNA"/>
</dbReference>
<feature type="compositionally biased region" description="Basic and acidic residues" evidence="1">
    <location>
        <begin position="213"/>
        <end position="222"/>
    </location>
</feature>
<comment type="caution">
    <text evidence="2">The sequence shown here is derived from an EMBL/GenBank/DDBJ whole genome shotgun (WGS) entry which is preliminary data.</text>
</comment>
<name>A0ABV5TKY2_9ACTN</name>
<dbReference type="RefSeq" id="WP_386160197.1">
    <property type="nucleotide sequence ID" value="NZ_JBHMBS010000013.1"/>
</dbReference>
<evidence type="ECO:0000313" key="3">
    <source>
        <dbReference type="Proteomes" id="UP001589610"/>
    </source>
</evidence>
<feature type="compositionally biased region" description="Gly residues" evidence="1">
    <location>
        <begin position="174"/>
        <end position="212"/>
    </location>
</feature>
<sequence>MEISCDESGSEGEKLIGGNTDVFTHASLCLDVESAASCIRGIRDRAPSPAVEYKANVLLREKNRPALTWLLGPSGPIHGKAHVHLTDKTFLVIGRLTGLLAGESGPETIAETTAETAHAPDMGLRRDLRQDRRDRQIGAMAATLYREGLRTFGHERWRAFLESSNDLMRTGNGRSTGNGQGAGNGQGTGNGRDTGSGQGTENGREAGNGHGTENGRDSESNRDTGSGRSAEASADTFFDMVEGLRLAGAGSEVGEIMELFRRARPRVDSFLARLLDDPRTVPSLDPLIPAIVRAVAYWGGGTRPVSIVHDRQTTLTEERVARIREMLGEPRPDGLPWSPTARLSGLRFVASYADARIQVADLLAGAARKIASDELNGRGDAELTALLRPYVDASSIWGDDRSWSLLESASGIRP</sequence>
<gene>
    <name evidence="2" type="ORF">ACFFRH_25925</name>
</gene>
<evidence type="ECO:0008006" key="4">
    <source>
        <dbReference type="Google" id="ProtNLM"/>
    </source>
</evidence>
<proteinExistence type="predicted"/>
<feature type="region of interest" description="Disordered" evidence="1">
    <location>
        <begin position="167"/>
        <end position="234"/>
    </location>
</feature>